<feature type="transmembrane region" description="Helical" evidence="1">
    <location>
        <begin position="108"/>
        <end position="129"/>
    </location>
</feature>
<dbReference type="PANTHER" id="PTHR38454:SF1">
    <property type="entry name" value="INTEGRAL MEMBRANE PROTEIN"/>
    <property type="match status" value="1"/>
</dbReference>
<evidence type="ECO:0000313" key="3">
    <source>
        <dbReference type="Proteomes" id="UP000325393"/>
    </source>
</evidence>
<keyword evidence="1" id="KW-0812">Transmembrane</keyword>
<sequence>MIKLKSGKTNFAIFKKQAITYWISFLIPMLVFATYFITKGGNILTVDLGQQYIDLLAFFRRNLFTHPLKLIYSFQNGLGGSLIATAAYYLSSPFNLILFLFSQKQLPIAIFIVISLKIGTIGLTSFYYWNKNSRKQKQMCALAASSAYALSGYVVANYFNLMWLDSLIFLPLLINAIDQILKHEKSHLILITFALWFTNFYTGLMTLFFGFLYLLSNIFLKNKYEWWPILKTYLEKGILGSFLDAFMLLPVFSEMLTGKAASGTNWSWGFQFPPYQELAKLADGAYNFHEMEEGLPNIFLTIPFLLLAIAYFLSKKINWRAKLANGLLLILLVASLFWTPLVLFWHLGQFPVWYPGRFSFLLVFLMLNLGITFLNRQDHFLLWQKLFLSVIAALLLAYLYFNRNSFDFLNQQNLLLTALFTALMLLFICFIYGYNNFSGYFLTISVVLELICNLVLALNNLSYQKNGDYRNFSTNTTQVTNYLWKNDHTLFRTEKNFYRSDDDPFTANYYGLSNFNSISNQKVINFMGALGYMHNNNSYTNYGGTPVSDALLGVKYYIEPNYVGDSVKHNQQMVYNNANHRLDLSNYTIKKEFKQLLLTENKQALPPLFLTINTDQKFDFTPDNPSFNQQLLLSKITGSKKKIFKNLDWPTAQMHNAVPELNDAMEYHKKDKLKNSNVSFTLNLKTNNSYYLELPSGLDDDQVDLYVNGNKIDVAARDDQSRLIDIANKQKGQKIRINFILKNKFLDLSAANLWSLKTKQLKQILQQFKKQQPSTYQPASLLISSSNFYTANKKDLASTIPYSNNWLIFDKQHLLKKKVFANTFLSATLTKGRHHLVLVYVPFAFLIGCVISLITLFISKNYK</sequence>
<dbReference type="Pfam" id="PF09586">
    <property type="entry name" value="YfhO"/>
    <property type="match status" value="1"/>
</dbReference>
<gene>
    <name evidence="2" type="ORF">LA749_03075</name>
</gene>
<accession>A0A5P5ZJY0</accession>
<organism evidence="2 3">
    <name type="scientific">Lactobacillus acetotolerans</name>
    <dbReference type="NCBI Taxonomy" id="1600"/>
    <lineage>
        <taxon>Bacteria</taxon>
        <taxon>Bacillati</taxon>
        <taxon>Bacillota</taxon>
        <taxon>Bacilli</taxon>
        <taxon>Lactobacillales</taxon>
        <taxon>Lactobacillaceae</taxon>
        <taxon>Lactobacillus</taxon>
    </lineage>
</organism>
<feature type="transmembrane region" description="Helical" evidence="1">
    <location>
        <begin position="295"/>
        <end position="314"/>
    </location>
</feature>
<dbReference type="AlphaFoldDB" id="A0A5P5ZJY0"/>
<proteinExistence type="predicted"/>
<protein>
    <submittedName>
        <fullName evidence="2">YfhO family protein</fullName>
    </submittedName>
</protein>
<feature type="transmembrane region" description="Helical" evidence="1">
    <location>
        <begin position="837"/>
        <end position="858"/>
    </location>
</feature>
<dbReference type="Proteomes" id="UP000325393">
    <property type="component" value="Chromosome"/>
</dbReference>
<dbReference type="InterPro" id="IPR018580">
    <property type="entry name" value="Uncharacterised_YfhO"/>
</dbReference>
<keyword evidence="1" id="KW-1133">Transmembrane helix</keyword>
<dbReference type="PANTHER" id="PTHR38454">
    <property type="entry name" value="INTEGRAL MEMBRANE PROTEIN-RELATED"/>
    <property type="match status" value="1"/>
</dbReference>
<reference evidence="2 3" key="1">
    <citation type="submission" date="2019-09" db="EMBL/GenBank/DDBJ databases">
        <title>Genome sequencing of Lactobacillus acetotolerans.</title>
        <authorList>
            <person name="Kim K."/>
        </authorList>
    </citation>
    <scope>NUCLEOTIDE SEQUENCE [LARGE SCALE GENOMIC DNA]</scope>
    <source>
        <strain evidence="2 3">LA749</strain>
    </source>
</reference>
<feature type="transmembrane region" description="Helical" evidence="1">
    <location>
        <begin position="326"/>
        <end position="346"/>
    </location>
</feature>
<feature type="transmembrane region" description="Helical" evidence="1">
    <location>
        <begin position="78"/>
        <end position="101"/>
    </location>
</feature>
<evidence type="ECO:0000313" key="2">
    <source>
        <dbReference type="EMBL" id="QFG51977.1"/>
    </source>
</evidence>
<feature type="transmembrane region" description="Helical" evidence="1">
    <location>
        <begin position="189"/>
        <end position="213"/>
    </location>
</feature>
<feature type="transmembrane region" description="Helical" evidence="1">
    <location>
        <begin position="380"/>
        <end position="401"/>
    </location>
</feature>
<feature type="transmembrane region" description="Helical" evidence="1">
    <location>
        <begin position="440"/>
        <end position="461"/>
    </location>
</feature>
<dbReference type="EMBL" id="CP044496">
    <property type="protein sequence ID" value="QFG51977.1"/>
    <property type="molecule type" value="Genomic_DNA"/>
</dbReference>
<evidence type="ECO:0000256" key="1">
    <source>
        <dbReference type="SAM" id="Phobius"/>
    </source>
</evidence>
<feature type="transmembrane region" description="Helical" evidence="1">
    <location>
        <begin position="21"/>
        <end position="38"/>
    </location>
</feature>
<name>A0A5P5ZJY0_9LACO</name>
<keyword evidence="1" id="KW-0472">Membrane</keyword>
<feature type="transmembrane region" description="Helical" evidence="1">
    <location>
        <begin position="358"/>
        <end position="374"/>
    </location>
</feature>
<feature type="transmembrane region" description="Helical" evidence="1">
    <location>
        <begin position="413"/>
        <end position="434"/>
    </location>
</feature>